<proteinExistence type="predicted"/>
<protein>
    <recommendedName>
        <fullName evidence="2">Clp R domain-containing protein</fullName>
    </recommendedName>
</protein>
<organism evidence="3 4">
    <name type="scientific">Acrocarpospora macrocephala</name>
    <dbReference type="NCBI Taxonomy" id="150177"/>
    <lineage>
        <taxon>Bacteria</taxon>
        <taxon>Bacillati</taxon>
        <taxon>Actinomycetota</taxon>
        <taxon>Actinomycetes</taxon>
        <taxon>Streptosporangiales</taxon>
        <taxon>Streptosporangiaceae</taxon>
        <taxon>Acrocarpospora</taxon>
    </lineage>
</organism>
<feature type="domain" description="Clp R" evidence="2">
    <location>
        <begin position="87"/>
        <end position="230"/>
    </location>
</feature>
<name>A0A5M3X0A1_9ACTN</name>
<comment type="caution">
    <text evidence="3">The sequence shown here is derived from an EMBL/GenBank/DDBJ whole genome shotgun (WGS) entry which is preliminary data.</text>
</comment>
<dbReference type="InterPro" id="IPR004176">
    <property type="entry name" value="Clp_R_N"/>
</dbReference>
<keyword evidence="1" id="KW-0677">Repeat</keyword>
<sequence>MDDLISVIKDRRPDGDALDYLTEAVVVGEHLGEQADLLVGHFVALARVSGATWSEIGQSLGVTKQAAQKRFVRRVPPDNAEADLRTFARYTDEARAAVVQAQQEAQRARHDHIGPEHITLALLHQPETSAAKAIEALGVPLDVVRESITSRLEPPSETAPTGPVPFAAQGKQALELTHAEALRLGHDHVGVEHVLLGLLSLGDGPVVAEFARLGVTKERVEQEMTRLLGDA</sequence>
<evidence type="ECO:0000313" key="3">
    <source>
        <dbReference type="EMBL" id="GES14480.1"/>
    </source>
</evidence>
<keyword evidence="4" id="KW-1185">Reference proteome</keyword>
<reference evidence="3 4" key="1">
    <citation type="submission" date="2019-10" db="EMBL/GenBank/DDBJ databases">
        <title>Whole genome shotgun sequence of Acrocarpospora macrocephala NBRC 16266.</title>
        <authorList>
            <person name="Ichikawa N."/>
            <person name="Kimura A."/>
            <person name="Kitahashi Y."/>
            <person name="Komaki H."/>
            <person name="Oguchi A."/>
        </authorList>
    </citation>
    <scope>NUCLEOTIDE SEQUENCE [LARGE SCALE GENOMIC DNA]</scope>
    <source>
        <strain evidence="3 4">NBRC 16266</strain>
    </source>
</reference>
<gene>
    <name evidence="3" type="ORF">Amac_080770</name>
</gene>
<evidence type="ECO:0000313" key="4">
    <source>
        <dbReference type="Proteomes" id="UP000331127"/>
    </source>
</evidence>
<dbReference type="EMBL" id="BLAE01000060">
    <property type="protein sequence ID" value="GES14480.1"/>
    <property type="molecule type" value="Genomic_DNA"/>
</dbReference>
<dbReference type="Gene3D" id="1.10.1780.10">
    <property type="entry name" value="Clp, N-terminal domain"/>
    <property type="match status" value="1"/>
</dbReference>
<dbReference type="InterPro" id="IPR036628">
    <property type="entry name" value="Clp_N_dom_sf"/>
</dbReference>
<evidence type="ECO:0000256" key="1">
    <source>
        <dbReference type="PROSITE-ProRule" id="PRU01251"/>
    </source>
</evidence>
<dbReference type="SUPFAM" id="SSF81923">
    <property type="entry name" value="Double Clp-N motif"/>
    <property type="match status" value="1"/>
</dbReference>
<dbReference type="Proteomes" id="UP000331127">
    <property type="component" value="Unassembled WGS sequence"/>
</dbReference>
<dbReference type="Pfam" id="PF02861">
    <property type="entry name" value="Clp_N"/>
    <property type="match status" value="1"/>
</dbReference>
<evidence type="ECO:0000259" key="2">
    <source>
        <dbReference type="PROSITE" id="PS51903"/>
    </source>
</evidence>
<dbReference type="AlphaFoldDB" id="A0A5M3X0A1"/>
<accession>A0A5M3X0A1</accession>
<dbReference type="PROSITE" id="PS51903">
    <property type="entry name" value="CLP_R"/>
    <property type="match status" value="1"/>
</dbReference>